<dbReference type="Proteomes" id="UP000654993">
    <property type="component" value="Unassembled WGS sequence"/>
</dbReference>
<evidence type="ECO:0000313" key="2">
    <source>
        <dbReference type="Proteomes" id="UP000654993"/>
    </source>
</evidence>
<name>A0A916QFB3_9BACL</name>
<dbReference type="GO" id="GO:0016874">
    <property type="term" value="F:ligase activity"/>
    <property type="evidence" value="ECO:0007669"/>
    <property type="project" value="UniProtKB-KW"/>
</dbReference>
<reference evidence="1" key="2">
    <citation type="journal article" date="2021" name="Data Brief">
        <title>Draft genome sequence data of the facultative, thermophilic, xylanolytic bacterium Paenibacillus sp. strain DA-C8.</title>
        <authorList>
            <person name="Chhe C."/>
            <person name="Uke A."/>
            <person name="Baramee S."/>
            <person name="Ungkulpasvich U."/>
            <person name="Tachaapaikoon C."/>
            <person name="Pason P."/>
            <person name="Waeonukul R."/>
            <person name="Ratanakhanokchai K."/>
            <person name="Kosugi A."/>
        </authorList>
    </citation>
    <scope>NUCLEOTIDE SEQUENCE</scope>
    <source>
        <strain evidence="1">DA-C8</strain>
    </source>
</reference>
<sequence>MEQNAEVCIICGRDQQTGILICDQLICEQCEQEMIRTDVKEEKYHFFVDQMKKIWYKMTS</sequence>
<organism evidence="1 2">
    <name type="scientific">Insulibacter thermoxylanivorax</name>
    <dbReference type="NCBI Taxonomy" id="2749268"/>
    <lineage>
        <taxon>Bacteria</taxon>
        <taxon>Bacillati</taxon>
        <taxon>Bacillota</taxon>
        <taxon>Bacilli</taxon>
        <taxon>Bacillales</taxon>
        <taxon>Paenibacillaceae</taxon>
        <taxon>Insulibacter</taxon>
    </lineage>
</organism>
<dbReference type="Pfam" id="PF10764">
    <property type="entry name" value="Gin"/>
    <property type="match status" value="1"/>
</dbReference>
<gene>
    <name evidence="1" type="ORF">PRECH8_16790</name>
</gene>
<protein>
    <submittedName>
        <fullName evidence="1">Carnitine-CoA ligase</fullName>
    </submittedName>
</protein>
<keyword evidence="1" id="KW-0436">Ligase</keyword>
<dbReference type="RefSeq" id="WP_200966635.1">
    <property type="nucleotide sequence ID" value="NZ_BMAQ01000019.1"/>
</dbReference>
<comment type="caution">
    <text evidence="1">The sequence shown here is derived from an EMBL/GenBank/DDBJ whole genome shotgun (WGS) entry which is preliminary data.</text>
</comment>
<keyword evidence="2" id="KW-1185">Reference proteome</keyword>
<dbReference type="InterPro" id="IPR019700">
    <property type="entry name" value="Sigma-G_inhibitor_Gin"/>
</dbReference>
<evidence type="ECO:0000313" key="1">
    <source>
        <dbReference type="EMBL" id="GFR38383.1"/>
    </source>
</evidence>
<accession>A0A916QFB3</accession>
<dbReference type="EMBL" id="BMAQ01000019">
    <property type="protein sequence ID" value="GFR38383.1"/>
    <property type="molecule type" value="Genomic_DNA"/>
</dbReference>
<reference evidence="1" key="1">
    <citation type="submission" date="2020-08" db="EMBL/GenBank/DDBJ databases">
        <authorList>
            <person name="Uke A."/>
            <person name="Chhe C."/>
            <person name="Baramee S."/>
            <person name="Kosugi A."/>
        </authorList>
    </citation>
    <scope>NUCLEOTIDE SEQUENCE</scope>
    <source>
        <strain evidence="1">DA-C8</strain>
    </source>
</reference>
<dbReference type="AlphaFoldDB" id="A0A916QFB3"/>
<proteinExistence type="predicted"/>